<dbReference type="InterPro" id="IPR005025">
    <property type="entry name" value="FMN_Rdtase-like_dom"/>
</dbReference>
<dbReference type="EMBL" id="JBITLE010000005">
    <property type="protein sequence ID" value="MFI7263974.1"/>
    <property type="molecule type" value="Genomic_DNA"/>
</dbReference>
<name>A0ABW7ZMA2_9ACTN</name>
<feature type="domain" description="NADPH-dependent FMN reductase-like" evidence="1">
    <location>
        <begin position="10"/>
        <end position="144"/>
    </location>
</feature>
<dbReference type="InterPro" id="IPR029039">
    <property type="entry name" value="Flavoprotein-like_sf"/>
</dbReference>
<organism evidence="2 3">
    <name type="scientific">Micromonospora maritima</name>
    <dbReference type="NCBI Taxonomy" id="986711"/>
    <lineage>
        <taxon>Bacteria</taxon>
        <taxon>Bacillati</taxon>
        <taxon>Actinomycetota</taxon>
        <taxon>Actinomycetes</taxon>
        <taxon>Micromonosporales</taxon>
        <taxon>Micromonosporaceae</taxon>
        <taxon>Micromonospora</taxon>
    </lineage>
</organism>
<reference evidence="2 3" key="1">
    <citation type="submission" date="2024-10" db="EMBL/GenBank/DDBJ databases">
        <title>The Natural Products Discovery Center: Release of the First 8490 Sequenced Strains for Exploring Actinobacteria Biosynthetic Diversity.</title>
        <authorList>
            <person name="Kalkreuter E."/>
            <person name="Kautsar S.A."/>
            <person name="Yang D."/>
            <person name="Bader C.D."/>
            <person name="Teijaro C.N."/>
            <person name="Fluegel L."/>
            <person name="Davis C.M."/>
            <person name="Simpson J.R."/>
            <person name="Lauterbach L."/>
            <person name="Steele A.D."/>
            <person name="Gui C."/>
            <person name="Meng S."/>
            <person name="Li G."/>
            <person name="Viehrig K."/>
            <person name="Ye F."/>
            <person name="Su P."/>
            <person name="Kiefer A.F."/>
            <person name="Nichols A."/>
            <person name="Cepeda A.J."/>
            <person name="Yan W."/>
            <person name="Fan B."/>
            <person name="Jiang Y."/>
            <person name="Adhikari A."/>
            <person name="Zheng C.-J."/>
            <person name="Schuster L."/>
            <person name="Cowan T.M."/>
            <person name="Smanski M.J."/>
            <person name="Chevrette M.G."/>
            <person name="De Carvalho L.P.S."/>
            <person name="Shen B."/>
        </authorList>
    </citation>
    <scope>NUCLEOTIDE SEQUENCE [LARGE SCALE GENOMIC DNA]</scope>
    <source>
        <strain evidence="2 3">NPDC049845</strain>
    </source>
</reference>
<dbReference type="InterPro" id="IPR050712">
    <property type="entry name" value="NAD(P)H-dep_reductase"/>
</dbReference>
<gene>
    <name evidence="2" type="ORF">ACIBP4_16975</name>
</gene>
<proteinExistence type="predicted"/>
<dbReference type="GO" id="GO:0016491">
    <property type="term" value="F:oxidoreductase activity"/>
    <property type="evidence" value="ECO:0007669"/>
    <property type="project" value="UniProtKB-KW"/>
</dbReference>
<dbReference type="EC" id="1.-.-.-" evidence="2"/>
<sequence>MTTQELPLTLAVLVGSVRVPRMGRTIADWFVGHAGRRDGLRTDLVDLAEVPLPLADTPPGGNPASPIAGRLDAADAFVVITPEYNHSFPAALKNAIDWHHREWVAKPVGFVSYGAGSGGIRAVEQLRLVFAELHATTTRTGVVLTAPWDRLDRQGRLVGDEPLDRAADATLDELTWWGTALRTARRRRPYGQ</sequence>
<dbReference type="Pfam" id="PF03358">
    <property type="entry name" value="FMN_red"/>
    <property type="match status" value="1"/>
</dbReference>
<dbReference type="PANTHER" id="PTHR30543">
    <property type="entry name" value="CHROMATE REDUCTASE"/>
    <property type="match status" value="1"/>
</dbReference>
<dbReference type="SUPFAM" id="SSF52218">
    <property type="entry name" value="Flavoproteins"/>
    <property type="match status" value="1"/>
</dbReference>
<dbReference type="Gene3D" id="3.40.50.360">
    <property type="match status" value="1"/>
</dbReference>
<comment type="caution">
    <text evidence="2">The sequence shown here is derived from an EMBL/GenBank/DDBJ whole genome shotgun (WGS) entry which is preliminary data.</text>
</comment>
<evidence type="ECO:0000313" key="2">
    <source>
        <dbReference type="EMBL" id="MFI7263974.1"/>
    </source>
</evidence>
<dbReference type="RefSeq" id="WP_396756617.1">
    <property type="nucleotide sequence ID" value="NZ_JBITLA010000005.1"/>
</dbReference>
<dbReference type="PANTHER" id="PTHR30543:SF21">
    <property type="entry name" value="NAD(P)H-DEPENDENT FMN REDUCTASE LOT6"/>
    <property type="match status" value="1"/>
</dbReference>
<evidence type="ECO:0000259" key="1">
    <source>
        <dbReference type="Pfam" id="PF03358"/>
    </source>
</evidence>
<keyword evidence="2" id="KW-0560">Oxidoreductase</keyword>
<accession>A0ABW7ZMA2</accession>
<protein>
    <submittedName>
        <fullName evidence="2">NADPH-dependent FMN reductase</fullName>
        <ecNumber evidence="2">1.-.-.-</ecNumber>
    </submittedName>
</protein>
<dbReference type="Proteomes" id="UP001612812">
    <property type="component" value="Unassembled WGS sequence"/>
</dbReference>
<evidence type="ECO:0000313" key="3">
    <source>
        <dbReference type="Proteomes" id="UP001612812"/>
    </source>
</evidence>
<keyword evidence="3" id="KW-1185">Reference proteome</keyword>